<sequence>MSAMGRFAFWKKNTGRRELGLYLGPKSCWVVAKDSPDSGLELPLDGDNWPALMASISSHFGPAALAIVLGFGRYQLLLADKPAVADNEMLDAIKWAIKDMVSEPVSSLKLDYFESPNQSSNKITVVAVERSALEALVKAADEVGSSVSGIGIEELVTARLFGSEAQARLVVSHVPGSELLFTVVKDGRLWMQRRVRGFADLNSISEQDLSYGAADNLSLELQRSMDYFESQLRQAPVAAIELATEGASAALAKLVASNFNQKVAALPPRPVGHTFAMLACEEFMGEQA</sequence>
<dbReference type="EMBL" id="JAHEPS010000002">
    <property type="protein sequence ID" value="MBT1444098.1"/>
    <property type="molecule type" value="Genomic_DNA"/>
</dbReference>
<name>A0ABS5V2E3_9GAMM</name>
<dbReference type="Proteomes" id="UP001195903">
    <property type="component" value="Unassembled WGS sequence"/>
</dbReference>
<gene>
    <name evidence="1" type="ORF">KJI95_06115</name>
</gene>
<dbReference type="SUPFAM" id="SSF53067">
    <property type="entry name" value="Actin-like ATPase domain"/>
    <property type="match status" value="1"/>
</dbReference>
<proteinExistence type="predicted"/>
<accession>A0ABS5V2E3</accession>
<dbReference type="Gene3D" id="3.30.420.380">
    <property type="match status" value="1"/>
</dbReference>
<evidence type="ECO:0000313" key="1">
    <source>
        <dbReference type="EMBL" id="MBT1444098.1"/>
    </source>
</evidence>
<dbReference type="InterPro" id="IPR043129">
    <property type="entry name" value="ATPase_NBD"/>
</dbReference>
<keyword evidence="2" id="KW-1185">Reference proteome</keyword>
<protein>
    <submittedName>
        <fullName evidence="1">MSHA biogenesis protein MshI</fullName>
    </submittedName>
</protein>
<organism evidence="1 2">
    <name type="scientific">Shewanella jiangmenensis</name>
    <dbReference type="NCBI Taxonomy" id="2837387"/>
    <lineage>
        <taxon>Bacteria</taxon>
        <taxon>Pseudomonadati</taxon>
        <taxon>Pseudomonadota</taxon>
        <taxon>Gammaproteobacteria</taxon>
        <taxon>Alteromonadales</taxon>
        <taxon>Shewanellaceae</taxon>
        <taxon>Shewanella</taxon>
    </lineage>
</organism>
<comment type="caution">
    <text evidence="1">The sequence shown here is derived from an EMBL/GenBank/DDBJ whole genome shotgun (WGS) entry which is preliminary data.</text>
</comment>
<evidence type="ECO:0000313" key="2">
    <source>
        <dbReference type="Proteomes" id="UP001195903"/>
    </source>
</evidence>
<reference evidence="1 2" key="1">
    <citation type="submission" date="2021-05" db="EMBL/GenBank/DDBJ databases">
        <title>Shewanella sp. JM162201.</title>
        <authorList>
            <person name="Xu S."/>
            <person name="Li A."/>
        </authorList>
    </citation>
    <scope>NUCLEOTIDE SEQUENCE [LARGE SCALE GENOMIC DNA]</scope>
    <source>
        <strain evidence="1 2">JM162201</strain>
    </source>
</reference>